<reference evidence="2" key="1">
    <citation type="submission" date="2010-03" db="EMBL/GenBank/DDBJ databases">
        <title>Complete sequence of Mobiluncus curtisii ATCC 43063.</title>
        <authorList>
            <person name="Muzny D."/>
            <person name="Qin X."/>
            <person name="Deng J."/>
            <person name="Jiang H."/>
            <person name="Liu Y."/>
            <person name="Qu J."/>
            <person name="Song X.-Z."/>
            <person name="Zhang L."/>
            <person name="Thornton R."/>
            <person name="Coyle M."/>
            <person name="Francisco L."/>
            <person name="Jackson L."/>
            <person name="Javaid M."/>
            <person name="Korchina V."/>
            <person name="Kovar C."/>
            <person name="Mata R."/>
            <person name="Mathew T."/>
            <person name="Ngo R."/>
            <person name="Nguyen L."/>
            <person name="Nguyen N."/>
            <person name="Okwuonu G."/>
            <person name="Ongeri F."/>
            <person name="Pham C."/>
            <person name="Simmons D."/>
            <person name="Wilczek-Boney K."/>
            <person name="Hale W."/>
            <person name="Jakkamsetti A."/>
            <person name="Pham P."/>
            <person name="Ruth R."/>
            <person name="San Lucas F."/>
            <person name="Warren J."/>
            <person name="Zhang J."/>
            <person name="Zhao Z."/>
            <person name="Zhou C."/>
            <person name="Zhu D."/>
            <person name="Lee S."/>
            <person name="Bess C."/>
            <person name="Blankenburg K."/>
            <person name="Forbes L."/>
            <person name="Fu Q."/>
            <person name="Gubbala S."/>
            <person name="Hirani K."/>
            <person name="Jayaseelan J.C."/>
            <person name="Lara F."/>
            <person name="Munidasa M."/>
            <person name="Palculict T."/>
            <person name="Patil S."/>
            <person name="Pu L.-L."/>
            <person name="Saada N."/>
            <person name="Tang L."/>
            <person name="Weissenberger G."/>
            <person name="Zhu Y."/>
            <person name="Hemphill L."/>
            <person name="Shang Y."/>
            <person name="Youmans B."/>
            <person name="Ayvaz T."/>
            <person name="Ross M."/>
            <person name="Santibanez J."/>
            <person name="Aqrawi P."/>
            <person name="Gross S."/>
            <person name="Joshi V."/>
            <person name="Fowler G."/>
            <person name="Nazareth L."/>
            <person name="Reid J."/>
            <person name="Worley K."/>
            <person name="Petrosino J."/>
            <person name="Highlander S."/>
            <person name="Gibbs R."/>
            <person name="Gibbs R."/>
        </authorList>
    </citation>
    <scope>NUCLEOTIDE SEQUENCE [LARGE SCALE GENOMIC DNA]</scope>
    <source>
        <strain evidence="2">ATCC 43553</strain>
    </source>
</reference>
<dbReference type="Proteomes" id="UP000004510">
    <property type="component" value="Unassembled WGS sequence"/>
</dbReference>
<gene>
    <name evidence="1" type="ORF">HMPREF0004_0793</name>
</gene>
<dbReference type="HOGENOM" id="CLU_3194786_0_0_4"/>
<proteinExistence type="predicted"/>
<comment type="caution">
    <text evidence="1">The sequence shown here is derived from an EMBL/GenBank/DDBJ whole genome shotgun (WGS) entry which is preliminary data.</text>
</comment>
<dbReference type="EMBL" id="ADMS01000019">
    <property type="protein sequence ID" value="EFF77834.1"/>
    <property type="molecule type" value="Genomic_DNA"/>
</dbReference>
<name>D4X5P6_9BURK</name>
<organism evidence="1 2">
    <name type="scientific">Achromobacter piechaudii ATCC 43553</name>
    <dbReference type="NCBI Taxonomy" id="742159"/>
    <lineage>
        <taxon>Bacteria</taxon>
        <taxon>Pseudomonadati</taxon>
        <taxon>Pseudomonadota</taxon>
        <taxon>Betaproteobacteria</taxon>
        <taxon>Burkholderiales</taxon>
        <taxon>Alcaligenaceae</taxon>
        <taxon>Achromobacter</taxon>
    </lineage>
</organism>
<dbReference type="AlphaFoldDB" id="D4X5P6"/>
<evidence type="ECO:0000313" key="2">
    <source>
        <dbReference type="Proteomes" id="UP000004510"/>
    </source>
</evidence>
<protein>
    <submittedName>
        <fullName evidence="1">Uncharacterized protein</fullName>
    </submittedName>
</protein>
<accession>D4X5P6</accession>
<evidence type="ECO:0000313" key="1">
    <source>
        <dbReference type="EMBL" id="EFF77834.1"/>
    </source>
</evidence>
<sequence>MMTTGERIHLIGGWRVRAWEGAGLELKARYAGRVFFWLEIINARY</sequence>